<sequence>MSARVTGERKPPSLEEIDRLRDELRSLSLKGVSDLDEDTIEEILALPPTLFLEALQHLRVSFGPLSALPSPQHSNGAVTSGDPQPSRRPNPVLDDGASSLDDALVALDGYNRLLEEKIAKFNVQSTRSFTTSKETPESDHDIRAINEMINEIRLRKLHHMQEIEAIEQTLDSYDKIHSPAKEEYTTAFWREILFLNSHESFSDKHNVPPSTDASVWNEYDYVLQHIQRWGDLVDIDSSNVGEATINRAAQLVNGLVYVITRRCQAQLATVFHENLTHSTSHSGHQKAAFGEAADIIRDIDELWEEVAPVADMSISAQFLRPIFTLYNDWESSKNSRTDIVTTYASGVLKFMNDRLSVVAERAKALVHHQRALHDVALLRQRAEISGAALEYAPQTKAQKLPLVSKNATAAEDIRAIMQLYGVVPVHADDPYSIPTPSMLDESSKKGAKSTLTDRELGGELLLESLLADSAAHPMKAGSVYKDTQLEGSIEMLRDQIEQIENMFNDMHIGVPESAPDYVARAYRQISNQLKGKGSLKTDCSKLEEFTQKWSR</sequence>
<organism evidence="2 3">
    <name type="scientific">Xylaria arbuscula</name>
    <dbReference type="NCBI Taxonomy" id="114810"/>
    <lineage>
        <taxon>Eukaryota</taxon>
        <taxon>Fungi</taxon>
        <taxon>Dikarya</taxon>
        <taxon>Ascomycota</taxon>
        <taxon>Pezizomycotina</taxon>
        <taxon>Sordariomycetes</taxon>
        <taxon>Xylariomycetidae</taxon>
        <taxon>Xylariales</taxon>
        <taxon>Xylariaceae</taxon>
        <taxon>Xylaria</taxon>
    </lineage>
</organism>
<dbReference type="Proteomes" id="UP001148614">
    <property type="component" value="Unassembled WGS sequence"/>
</dbReference>
<feature type="compositionally biased region" description="Polar residues" evidence="1">
    <location>
        <begin position="69"/>
        <end position="83"/>
    </location>
</feature>
<dbReference type="VEuPathDB" id="FungiDB:F4678DRAFT_416048"/>
<reference evidence="2" key="1">
    <citation type="submission" date="2022-07" db="EMBL/GenBank/DDBJ databases">
        <title>Genome Sequence of Xylaria arbuscula.</title>
        <authorList>
            <person name="Buettner E."/>
        </authorList>
    </citation>
    <scope>NUCLEOTIDE SEQUENCE</scope>
    <source>
        <strain evidence="2">VT107</strain>
    </source>
</reference>
<name>A0A9W8TKH5_9PEZI</name>
<proteinExistence type="predicted"/>
<dbReference type="AlphaFoldDB" id="A0A9W8TKH5"/>
<protein>
    <submittedName>
        <fullName evidence="2">Uncharacterized protein</fullName>
    </submittedName>
</protein>
<accession>A0A9W8TKH5</accession>
<evidence type="ECO:0000313" key="3">
    <source>
        <dbReference type="Proteomes" id="UP001148614"/>
    </source>
</evidence>
<gene>
    <name evidence="2" type="ORF">NPX13_g7741</name>
</gene>
<evidence type="ECO:0000313" key="2">
    <source>
        <dbReference type="EMBL" id="KAJ3564738.1"/>
    </source>
</evidence>
<evidence type="ECO:0000256" key="1">
    <source>
        <dbReference type="SAM" id="MobiDB-lite"/>
    </source>
</evidence>
<keyword evidence="3" id="KW-1185">Reference proteome</keyword>
<feature type="region of interest" description="Disordered" evidence="1">
    <location>
        <begin position="69"/>
        <end position="95"/>
    </location>
</feature>
<dbReference type="EMBL" id="JANPWZ010001580">
    <property type="protein sequence ID" value="KAJ3564738.1"/>
    <property type="molecule type" value="Genomic_DNA"/>
</dbReference>
<comment type="caution">
    <text evidence="2">The sequence shown here is derived from an EMBL/GenBank/DDBJ whole genome shotgun (WGS) entry which is preliminary data.</text>
</comment>